<dbReference type="EMBL" id="CP136890">
    <property type="protein sequence ID" value="WOK94296.1"/>
    <property type="molecule type" value="Genomic_DNA"/>
</dbReference>
<accession>A0AAQ3JQJ8</accession>
<dbReference type="PANTHER" id="PTHR20961:SF100">
    <property type="entry name" value="OS02G0331200 PROTEIN"/>
    <property type="match status" value="1"/>
</dbReference>
<proteinExistence type="predicted"/>
<reference evidence="1 2" key="1">
    <citation type="submission" date="2023-10" db="EMBL/GenBank/DDBJ databases">
        <title>Chromosome-scale genome assembly provides insights into flower coloration mechanisms of Canna indica.</title>
        <authorList>
            <person name="Li C."/>
        </authorList>
    </citation>
    <scope>NUCLEOTIDE SEQUENCE [LARGE SCALE GENOMIC DNA]</scope>
    <source>
        <tissue evidence="1">Flower</tissue>
    </source>
</reference>
<dbReference type="InterPro" id="IPR007657">
    <property type="entry name" value="Glycosyltransferase_61"/>
</dbReference>
<dbReference type="GO" id="GO:0016757">
    <property type="term" value="F:glycosyltransferase activity"/>
    <property type="evidence" value="ECO:0007669"/>
    <property type="project" value="InterPro"/>
</dbReference>
<dbReference type="PANTHER" id="PTHR20961">
    <property type="entry name" value="GLYCOSYLTRANSFERASE"/>
    <property type="match status" value="1"/>
</dbReference>
<sequence length="161" mass="18657">MLLFSMMSSAEGLMKLLGENHSTLLVEHGHLIGRPLLYFRQSRWISPKTQTPILLSLYIHSLIKALYCPAPYDLKSWWMTKFSLIMKQLSNYEIIDADNDEPDVIHCFPRPIVELSYHKELGIDPAKTPTGYSIMEFKEALRKAYGQEQARVMPRGDQWDI</sequence>
<gene>
    <name evidence="1" type="ORF">Cni_G02998</name>
</gene>
<organism evidence="1 2">
    <name type="scientific">Canna indica</name>
    <name type="common">Indian-shot</name>
    <dbReference type="NCBI Taxonomy" id="4628"/>
    <lineage>
        <taxon>Eukaryota</taxon>
        <taxon>Viridiplantae</taxon>
        <taxon>Streptophyta</taxon>
        <taxon>Embryophyta</taxon>
        <taxon>Tracheophyta</taxon>
        <taxon>Spermatophyta</taxon>
        <taxon>Magnoliopsida</taxon>
        <taxon>Liliopsida</taxon>
        <taxon>Zingiberales</taxon>
        <taxon>Cannaceae</taxon>
        <taxon>Canna</taxon>
    </lineage>
</organism>
<protein>
    <submittedName>
        <fullName evidence="1">Uncharacterized protein</fullName>
    </submittedName>
</protein>
<dbReference type="AlphaFoldDB" id="A0AAQ3JQJ8"/>
<evidence type="ECO:0000313" key="1">
    <source>
        <dbReference type="EMBL" id="WOK94296.1"/>
    </source>
</evidence>
<keyword evidence="2" id="KW-1185">Reference proteome</keyword>
<dbReference type="Proteomes" id="UP001327560">
    <property type="component" value="Chromosome 1"/>
</dbReference>
<name>A0AAQ3JQJ8_9LILI</name>
<evidence type="ECO:0000313" key="2">
    <source>
        <dbReference type="Proteomes" id="UP001327560"/>
    </source>
</evidence>